<dbReference type="PANTHER" id="PTHR31674:SF47">
    <property type="entry name" value="B3 DOMAIN-CONTAINING PROTEIN OS10G0323000"/>
    <property type="match status" value="1"/>
</dbReference>
<evidence type="ECO:0000256" key="6">
    <source>
        <dbReference type="SAM" id="MobiDB-lite"/>
    </source>
</evidence>
<dbReference type="SUPFAM" id="SSF101936">
    <property type="entry name" value="DNA-binding pseudobarrel domain"/>
    <property type="match status" value="2"/>
</dbReference>
<dbReference type="OrthoDB" id="671850at2759"/>
<keyword evidence="2" id="KW-0805">Transcription regulation</keyword>
<evidence type="ECO:0000256" key="3">
    <source>
        <dbReference type="ARBA" id="ARBA00023125"/>
    </source>
</evidence>
<feature type="region of interest" description="Disordered" evidence="6">
    <location>
        <begin position="132"/>
        <end position="191"/>
    </location>
</feature>
<evidence type="ECO:0000313" key="8">
    <source>
        <dbReference type="EMBL" id="TVU48773.1"/>
    </source>
</evidence>
<dbReference type="GO" id="GO:0005634">
    <property type="term" value="C:nucleus"/>
    <property type="evidence" value="ECO:0007669"/>
    <property type="project" value="UniProtKB-SubCell"/>
</dbReference>
<keyword evidence="4" id="KW-0804">Transcription</keyword>
<keyword evidence="9" id="KW-1185">Reference proteome</keyword>
<feature type="domain" description="TF-B3" evidence="7">
    <location>
        <begin position="238"/>
        <end position="296"/>
    </location>
</feature>
<comment type="caution">
    <text evidence="8">The sequence shown here is derived from an EMBL/GenBank/DDBJ whole genome shotgun (WGS) entry which is preliminary data.</text>
</comment>
<dbReference type="SMART" id="SM01019">
    <property type="entry name" value="B3"/>
    <property type="match status" value="2"/>
</dbReference>
<evidence type="ECO:0000259" key="7">
    <source>
        <dbReference type="PROSITE" id="PS50863"/>
    </source>
</evidence>
<name>A0A5J9WL04_9POAL</name>
<reference evidence="8 9" key="1">
    <citation type="journal article" date="2019" name="Sci. Rep.">
        <title>A high-quality genome of Eragrostis curvula grass provides insights into Poaceae evolution and supports new strategies to enhance forage quality.</title>
        <authorList>
            <person name="Carballo J."/>
            <person name="Santos B.A.C.M."/>
            <person name="Zappacosta D."/>
            <person name="Garbus I."/>
            <person name="Selva J.P."/>
            <person name="Gallo C.A."/>
            <person name="Diaz A."/>
            <person name="Albertini E."/>
            <person name="Caccamo M."/>
            <person name="Echenique V."/>
        </authorList>
    </citation>
    <scope>NUCLEOTIDE SEQUENCE [LARGE SCALE GENOMIC DNA]</scope>
    <source>
        <strain evidence="9">cv. Victoria</strain>
        <tissue evidence="8">Leaf</tissue>
    </source>
</reference>
<protein>
    <recommendedName>
        <fullName evidence="7">TF-B3 domain-containing protein</fullName>
    </recommendedName>
</protein>
<dbReference type="PROSITE" id="PS50863">
    <property type="entry name" value="B3"/>
    <property type="match status" value="2"/>
</dbReference>
<dbReference type="InterPro" id="IPR015300">
    <property type="entry name" value="DNA-bd_pseudobarrel_sf"/>
</dbReference>
<dbReference type="AlphaFoldDB" id="A0A5J9WL04"/>
<evidence type="ECO:0000313" key="9">
    <source>
        <dbReference type="Proteomes" id="UP000324897"/>
    </source>
</evidence>
<proteinExistence type="predicted"/>
<evidence type="ECO:0000256" key="2">
    <source>
        <dbReference type="ARBA" id="ARBA00023015"/>
    </source>
</evidence>
<evidence type="ECO:0000256" key="4">
    <source>
        <dbReference type="ARBA" id="ARBA00023163"/>
    </source>
</evidence>
<dbReference type="Gene3D" id="2.40.330.10">
    <property type="entry name" value="DNA-binding pseudobarrel domain"/>
    <property type="match status" value="2"/>
</dbReference>
<dbReference type="Gramene" id="TVU48773">
    <property type="protein sequence ID" value="TVU48773"/>
    <property type="gene ID" value="EJB05_00045"/>
</dbReference>
<dbReference type="InterPro" id="IPR003340">
    <property type="entry name" value="B3_DNA-bd"/>
</dbReference>
<dbReference type="Proteomes" id="UP000324897">
    <property type="component" value="Chromosome 6"/>
</dbReference>
<organism evidence="8 9">
    <name type="scientific">Eragrostis curvula</name>
    <name type="common">weeping love grass</name>
    <dbReference type="NCBI Taxonomy" id="38414"/>
    <lineage>
        <taxon>Eukaryota</taxon>
        <taxon>Viridiplantae</taxon>
        <taxon>Streptophyta</taxon>
        <taxon>Embryophyta</taxon>
        <taxon>Tracheophyta</taxon>
        <taxon>Spermatophyta</taxon>
        <taxon>Magnoliopsida</taxon>
        <taxon>Liliopsida</taxon>
        <taxon>Poales</taxon>
        <taxon>Poaceae</taxon>
        <taxon>PACMAD clade</taxon>
        <taxon>Chloridoideae</taxon>
        <taxon>Eragrostideae</taxon>
        <taxon>Eragrostidinae</taxon>
        <taxon>Eragrostis</taxon>
    </lineage>
</organism>
<dbReference type="GO" id="GO:0003677">
    <property type="term" value="F:DNA binding"/>
    <property type="evidence" value="ECO:0007669"/>
    <property type="project" value="UniProtKB-KW"/>
</dbReference>
<dbReference type="PANTHER" id="PTHR31674">
    <property type="entry name" value="B3 DOMAIN-CONTAINING PROTEIN REM-LIKE 3-RELATED"/>
    <property type="match status" value="1"/>
</dbReference>
<accession>A0A5J9WL04</accession>
<dbReference type="CDD" id="cd10017">
    <property type="entry name" value="B3_DNA"/>
    <property type="match status" value="2"/>
</dbReference>
<gene>
    <name evidence="8" type="ORF">EJB05_00045</name>
</gene>
<dbReference type="InterPro" id="IPR039218">
    <property type="entry name" value="REM_fam"/>
</dbReference>
<keyword evidence="3" id="KW-0238">DNA-binding</keyword>
<evidence type="ECO:0000256" key="1">
    <source>
        <dbReference type="ARBA" id="ARBA00004123"/>
    </source>
</evidence>
<dbReference type="EMBL" id="RWGY01000002">
    <property type="protein sequence ID" value="TVU48773.1"/>
    <property type="molecule type" value="Genomic_DNA"/>
</dbReference>
<evidence type="ECO:0000256" key="5">
    <source>
        <dbReference type="ARBA" id="ARBA00023242"/>
    </source>
</evidence>
<sequence>MTTHTGGGGTAGRQHKFFKVLLPGSYEISLCIPTKFAAGLACLQRRAAATLRDPAGRQWNVDLDRDSQHRTCFTGSGWRGFVSGNGVSAGQMLVFEHRGGLNFAVDMFDPSGCLSDVVVVVSQSQDDNGCRKVIESTEITGDEESGNGRRRAEAEAPCVGSAAKRRRKQPSSSSTTGSSEKEKGLQQLDDETLRQRIEKPYQLRFLDLKKSLCDRLGWTASRTVELCCAAAGGDDDDDDERKRWPVSVKVSGKGGMLCGGWTEFAQDNGLGLSDACVFLPSDDGGHVFQVHLLKSTTAPTP</sequence>
<feature type="non-terminal residue" evidence="8">
    <location>
        <position position="1"/>
    </location>
</feature>
<feature type="domain" description="TF-B3" evidence="7">
    <location>
        <begin position="15"/>
        <end position="111"/>
    </location>
</feature>
<dbReference type="Pfam" id="PF02362">
    <property type="entry name" value="B3"/>
    <property type="match status" value="2"/>
</dbReference>
<keyword evidence="5" id="KW-0539">Nucleus</keyword>
<comment type="subcellular location">
    <subcellularLocation>
        <location evidence="1">Nucleus</location>
    </subcellularLocation>
</comment>